<feature type="domain" description="HAMP" evidence="17">
    <location>
        <begin position="197"/>
        <end position="249"/>
    </location>
</feature>
<feature type="domain" description="Histidine kinase" evidence="16">
    <location>
        <begin position="257"/>
        <end position="456"/>
    </location>
</feature>
<keyword evidence="13" id="KW-0902">Two-component regulatory system</keyword>
<dbReference type="CDD" id="cd00082">
    <property type="entry name" value="HisKA"/>
    <property type="match status" value="1"/>
</dbReference>
<dbReference type="InterPro" id="IPR003660">
    <property type="entry name" value="HAMP_dom"/>
</dbReference>
<dbReference type="InterPro" id="IPR005467">
    <property type="entry name" value="His_kinase_dom"/>
</dbReference>
<dbReference type="Proteomes" id="UP000526408">
    <property type="component" value="Unassembled WGS sequence"/>
</dbReference>
<dbReference type="GO" id="GO:0005524">
    <property type="term" value="F:ATP binding"/>
    <property type="evidence" value="ECO:0007669"/>
    <property type="project" value="UniProtKB-KW"/>
</dbReference>
<keyword evidence="9" id="KW-0547">Nucleotide-binding</keyword>
<dbReference type="Gene3D" id="3.30.565.10">
    <property type="entry name" value="Histidine kinase-like ATPase, C-terminal domain"/>
    <property type="match status" value="1"/>
</dbReference>
<evidence type="ECO:0000256" key="7">
    <source>
        <dbReference type="ARBA" id="ARBA00022679"/>
    </source>
</evidence>
<feature type="transmembrane region" description="Helical" evidence="15">
    <location>
        <begin position="176"/>
        <end position="196"/>
    </location>
</feature>
<dbReference type="InterPro" id="IPR050980">
    <property type="entry name" value="2C_sensor_his_kinase"/>
</dbReference>
<dbReference type="SUPFAM" id="SSF47384">
    <property type="entry name" value="Homodimeric domain of signal transducing histidine kinase"/>
    <property type="match status" value="1"/>
</dbReference>
<evidence type="ECO:0000256" key="14">
    <source>
        <dbReference type="ARBA" id="ARBA00023136"/>
    </source>
</evidence>
<dbReference type="InterPro" id="IPR036097">
    <property type="entry name" value="HisK_dim/P_sf"/>
</dbReference>
<dbReference type="PROSITE" id="PS50885">
    <property type="entry name" value="HAMP"/>
    <property type="match status" value="1"/>
</dbReference>
<comment type="caution">
    <text evidence="18">The sequence shown here is derived from an EMBL/GenBank/DDBJ whole genome shotgun (WGS) entry which is preliminary data.</text>
</comment>
<dbReference type="InterPro" id="IPR003661">
    <property type="entry name" value="HisK_dim/P_dom"/>
</dbReference>
<name>A0A7X6H0R9_9RHOB</name>
<keyword evidence="10" id="KW-0418">Kinase</keyword>
<keyword evidence="4" id="KW-1003">Cell membrane</keyword>
<evidence type="ECO:0000256" key="4">
    <source>
        <dbReference type="ARBA" id="ARBA00022475"/>
    </source>
</evidence>
<evidence type="ECO:0000256" key="13">
    <source>
        <dbReference type="ARBA" id="ARBA00023012"/>
    </source>
</evidence>
<dbReference type="PRINTS" id="PR00344">
    <property type="entry name" value="BCTRLSENSOR"/>
</dbReference>
<keyword evidence="14 15" id="KW-0472">Membrane</keyword>
<dbReference type="SUPFAM" id="SSF55874">
    <property type="entry name" value="ATPase domain of HSP90 chaperone/DNA topoisomerase II/histidine kinase"/>
    <property type="match status" value="1"/>
</dbReference>
<evidence type="ECO:0000259" key="16">
    <source>
        <dbReference type="PROSITE" id="PS50109"/>
    </source>
</evidence>
<keyword evidence="7" id="KW-0808">Transferase</keyword>
<dbReference type="InterPro" id="IPR036890">
    <property type="entry name" value="HATPase_C_sf"/>
</dbReference>
<proteinExistence type="predicted"/>
<dbReference type="SMART" id="SM00387">
    <property type="entry name" value="HATPase_c"/>
    <property type="match status" value="1"/>
</dbReference>
<gene>
    <name evidence="18" type="ORF">HCU73_15080</name>
</gene>
<dbReference type="CDD" id="cd06225">
    <property type="entry name" value="HAMP"/>
    <property type="match status" value="1"/>
</dbReference>
<evidence type="ECO:0000256" key="8">
    <source>
        <dbReference type="ARBA" id="ARBA00022692"/>
    </source>
</evidence>
<keyword evidence="6" id="KW-0597">Phosphoprotein</keyword>
<dbReference type="InterPro" id="IPR003594">
    <property type="entry name" value="HATPase_dom"/>
</dbReference>
<comment type="catalytic activity">
    <reaction evidence="1">
        <text>ATP + protein L-histidine = ADP + protein N-phospho-L-histidine.</text>
        <dbReference type="EC" id="2.7.13.3"/>
    </reaction>
</comment>
<evidence type="ECO:0000256" key="5">
    <source>
        <dbReference type="ARBA" id="ARBA00022519"/>
    </source>
</evidence>
<evidence type="ECO:0000313" key="18">
    <source>
        <dbReference type="EMBL" id="NKX45917.1"/>
    </source>
</evidence>
<evidence type="ECO:0000256" key="10">
    <source>
        <dbReference type="ARBA" id="ARBA00022777"/>
    </source>
</evidence>
<evidence type="ECO:0000256" key="11">
    <source>
        <dbReference type="ARBA" id="ARBA00022840"/>
    </source>
</evidence>
<protein>
    <recommendedName>
        <fullName evidence="3">histidine kinase</fullName>
        <ecNumber evidence="3">2.7.13.3</ecNumber>
    </recommendedName>
</protein>
<dbReference type="Pfam" id="PF02518">
    <property type="entry name" value="HATPase_c"/>
    <property type="match status" value="1"/>
</dbReference>
<keyword evidence="19" id="KW-1185">Reference proteome</keyword>
<dbReference type="PANTHER" id="PTHR44936:SF5">
    <property type="entry name" value="SENSOR HISTIDINE KINASE ENVZ"/>
    <property type="match status" value="1"/>
</dbReference>
<dbReference type="RefSeq" id="WP_168624291.1">
    <property type="nucleotide sequence ID" value="NZ_JAAZQQ010000005.1"/>
</dbReference>
<keyword evidence="5" id="KW-0997">Cell inner membrane</keyword>
<dbReference type="Pfam" id="PF00512">
    <property type="entry name" value="HisKA"/>
    <property type="match status" value="1"/>
</dbReference>
<evidence type="ECO:0000256" key="12">
    <source>
        <dbReference type="ARBA" id="ARBA00022989"/>
    </source>
</evidence>
<dbReference type="GO" id="GO:0005886">
    <property type="term" value="C:plasma membrane"/>
    <property type="evidence" value="ECO:0007669"/>
    <property type="project" value="UniProtKB-SubCell"/>
</dbReference>
<dbReference type="PANTHER" id="PTHR44936">
    <property type="entry name" value="SENSOR PROTEIN CREC"/>
    <property type="match status" value="1"/>
</dbReference>
<keyword evidence="8 15" id="KW-0812">Transmembrane</keyword>
<evidence type="ECO:0000256" key="15">
    <source>
        <dbReference type="SAM" id="Phobius"/>
    </source>
</evidence>
<dbReference type="PROSITE" id="PS50109">
    <property type="entry name" value="HIS_KIN"/>
    <property type="match status" value="1"/>
</dbReference>
<dbReference type="EC" id="2.7.13.3" evidence="3"/>
<dbReference type="Pfam" id="PF00672">
    <property type="entry name" value="HAMP"/>
    <property type="match status" value="1"/>
</dbReference>
<dbReference type="EMBL" id="JAAZQQ010000005">
    <property type="protein sequence ID" value="NKX45917.1"/>
    <property type="molecule type" value="Genomic_DNA"/>
</dbReference>
<reference evidence="18 19" key="1">
    <citation type="submission" date="2020-04" db="EMBL/GenBank/DDBJ databases">
        <authorList>
            <person name="Yoon J."/>
        </authorList>
    </citation>
    <scope>NUCLEOTIDE SEQUENCE [LARGE SCALE GENOMIC DNA]</scope>
    <source>
        <strain evidence="18 19">KMU-115</strain>
    </source>
</reference>
<accession>A0A7X6H0R9</accession>
<dbReference type="AlphaFoldDB" id="A0A7X6H0R9"/>
<dbReference type="SMART" id="SM00304">
    <property type="entry name" value="HAMP"/>
    <property type="match status" value="1"/>
</dbReference>
<dbReference type="GO" id="GO:0000155">
    <property type="term" value="F:phosphorelay sensor kinase activity"/>
    <property type="evidence" value="ECO:0007669"/>
    <property type="project" value="InterPro"/>
</dbReference>
<dbReference type="SMART" id="SM00388">
    <property type="entry name" value="HisKA"/>
    <property type="match status" value="1"/>
</dbReference>
<keyword evidence="11" id="KW-0067">ATP-binding</keyword>
<evidence type="ECO:0000256" key="2">
    <source>
        <dbReference type="ARBA" id="ARBA00004429"/>
    </source>
</evidence>
<sequence length="465" mass="51098">MLRSLKAQTVAVILVGLLVSNSLGLAIYFRDRQETLVLQDAYDIVERAAGVSRLLRNIPDAWNPEIEAASDSRAFRVWSTTEPVFANRTPTEDERSLTTDFRSKVPAIRDNDIRVWFRRALPPGFLQPPGLADAAEAEVPEGGRRWIMAISVHHGDDEWLNFLGQTSPSADAFPRYLLTTVLFALLVQSAIAVWLIGRLTAPLQRMATAATRLGTDLRATPMAESGPLEVRAAAQAFNLMQKRLLRLVENRTGMLAAISHDLRTPITQMRLRTELAPPSEEQEKMLVTLDEMNTIIGTFLDYARVSGDTEERALLDLGSLLESICDDFADTGAALTCTVDQPIRHYGKRVALKRAFTNVIENAIKYGDRAVVRARLEGPTITVEIDDAGPGIRPAEIDAVFRPFRRAVATGAPEKEGFGLGLSIAQMILEDHGGAITLENRAQGGLRVTITLPAHRAAPAPSRRP</sequence>
<evidence type="ECO:0000259" key="17">
    <source>
        <dbReference type="PROSITE" id="PS50885"/>
    </source>
</evidence>
<comment type="subcellular location">
    <subcellularLocation>
        <location evidence="2">Cell inner membrane</location>
        <topology evidence="2">Multi-pass membrane protein</topology>
    </subcellularLocation>
</comment>
<keyword evidence="12 15" id="KW-1133">Transmembrane helix</keyword>
<evidence type="ECO:0000256" key="9">
    <source>
        <dbReference type="ARBA" id="ARBA00022741"/>
    </source>
</evidence>
<evidence type="ECO:0000256" key="1">
    <source>
        <dbReference type="ARBA" id="ARBA00000085"/>
    </source>
</evidence>
<organism evidence="18 19">
    <name type="scientific">Roseicyclus persicicus</name>
    <dbReference type="NCBI Taxonomy" id="2650661"/>
    <lineage>
        <taxon>Bacteria</taxon>
        <taxon>Pseudomonadati</taxon>
        <taxon>Pseudomonadota</taxon>
        <taxon>Alphaproteobacteria</taxon>
        <taxon>Rhodobacterales</taxon>
        <taxon>Roseobacteraceae</taxon>
        <taxon>Roseicyclus</taxon>
    </lineage>
</organism>
<evidence type="ECO:0000256" key="3">
    <source>
        <dbReference type="ARBA" id="ARBA00012438"/>
    </source>
</evidence>
<evidence type="ECO:0000313" key="19">
    <source>
        <dbReference type="Proteomes" id="UP000526408"/>
    </source>
</evidence>
<dbReference type="InterPro" id="IPR004358">
    <property type="entry name" value="Sig_transdc_His_kin-like_C"/>
</dbReference>
<evidence type="ECO:0000256" key="6">
    <source>
        <dbReference type="ARBA" id="ARBA00022553"/>
    </source>
</evidence>
<dbReference type="Gene3D" id="1.10.287.130">
    <property type="match status" value="1"/>
</dbReference>